<evidence type="ECO:0000313" key="2">
    <source>
        <dbReference type="EMBL" id="KAA5485925.1"/>
    </source>
</evidence>
<name>A0A6A1JKA3_9BACE</name>
<sequence length="78" mass="9237">MGKARWQWVAKDRVYECTPSSFAYPSTFYRLSTSLYRTHLVPQKGITDCKEGDLLFRLSWHFETWMNGTNLCKRKSIP</sequence>
<dbReference type="Proteomes" id="UP000491168">
    <property type="component" value="Unassembled WGS sequence"/>
</dbReference>
<dbReference type="AlphaFoldDB" id="A0A6A1JKA3"/>
<evidence type="ECO:0000313" key="4">
    <source>
        <dbReference type="Proteomes" id="UP000491168"/>
    </source>
</evidence>
<dbReference type="EMBL" id="VVYF01000033">
    <property type="protein sequence ID" value="KAA5485925.1"/>
    <property type="molecule type" value="Genomic_DNA"/>
</dbReference>
<dbReference type="EMBL" id="VVYJ01000006">
    <property type="protein sequence ID" value="KAA5476807.1"/>
    <property type="molecule type" value="Genomic_DNA"/>
</dbReference>
<evidence type="ECO:0000313" key="1">
    <source>
        <dbReference type="EMBL" id="KAA5476807.1"/>
    </source>
</evidence>
<dbReference type="Proteomes" id="UP000427825">
    <property type="component" value="Unassembled WGS sequence"/>
</dbReference>
<organism evidence="1 3">
    <name type="scientific">Bacteroides caccae</name>
    <dbReference type="NCBI Taxonomy" id="47678"/>
    <lineage>
        <taxon>Bacteria</taxon>
        <taxon>Pseudomonadati</taxon>
        <taxon>Bacteroidota</taxon>
        <taxon>Bacteroidia</taxon>
        <taxon>Bacteroidales</taxon>
        <taxon>Bacteroidaceae</taxon>
        <taxon>Bacteroides</taxon>
    </lineage>
</organism>
<proteinExistence type="predicted"/>
<evidence type="ECO:0000313" key="3">
    <source>
        <dbReference type="Proteomes" id="UP000427825"/>
    </source>
</evidence>
<accession>A0A6A1JKA3</accession>
<protein>
    <submittedName>
        <fullName evidence="1">Uncharacterized protein</fullName>
    </submittedName>
</protein>
<comment type="caution">
    <text evidence="1">The sequence shown here is derived from an EMBL/GenBank/DDBJ whole genome shotgun (WGS) entry which is preliminary data.</text>
</comment>
<dbReference type="RefSeq" id="WP_130056886.1">
    <property type="nucleotide sequence ID" value="NZ_CAXSUM010000024.1"/>
</dbReference>
<reference evidence="3 4" key="1">
    <citation type="journal article" date="2019" name="Nat. Med.">
        <title>A library of human gut bacterial isolates paired with longitudinal multiomics data enables mechanistic microbiome research.</title>
        <authorList>
            <person name="Poyet M."/>
            <person name="Groussin M."/>
            <person name="Gibbons S.M."/>
            <person name="Avila-Pacheco J."/>
            <person name="Jiang X."/>
            <person name="Kearney S.M."/>
            <person name="Perrotta A.R."/>
            <person name="Berdy B."/>
            <person name="Zhao S."/>
            <person name="Lieberman T.D."/>
            <person name="Swanson P.K."/>
            <person name="Smith M."/>
            <person name="Roesemann S."/>
            <person name="Alexander J.E."/>
            <person name="Rich S.A."/>
            <person name="Livny J."/>
            <person name="Vlamakis H."/>
            <person name="Clish C."/>
            <person name="Bullock K."/>
            <person name="Deik A."/>
            <person name="Scott J."/>
            <person name="Pierce K.A."/>
            <person name="Xavier R.J."/>
            <person name="Alm E.J."/>
        </authorList>
    </citation>
    <scope>NUCLEOTIDE SEQUENCE [LARGE SCALE GENOMIC DNA]</scope>
    <source>
        <strain evidence="2 4">BIOML-A21</strain>
        <strain evidence="1 3">BIOML-A25</strain>
    </source>
</reference>
<gene>
    <name evidence="2" type="ORF">F2Y35_21730</name>
    <name evidence="1" type="ORF">F2Y39_12795</name>
</gene>